<evidence type="ECO:0000313" key="5">
    <source>
        <dbReference type="EMBL" id="MBP3964680.1"/>
    </source>
</evidence>
<dbReference type="PANTHER" id="PTHR43649">
    <property type="entry name" value="ARABINOSE-BINDING PROTEIN-RELATED"/>
    <property type="match status" value="1"/>
</dbReference>
<evidence type="ECO:0000256" key="3">
    <source>
        <dbReference type="SAM" id="MobiDB-lite"/>
    </source>
</evidence>
<dbReference type="InterPro" id="IPR006059">
    <property type="entry name" value="SBP"/>
</dbReference>
<feature type="chain" id="PRO_5046151730" evidence="4">
    <location>
        <begin position="22"/>
        <end position="472"/>
    </location>
</feature>
<dbReference type="EMBL" id="JAGKSP010000007">
    <property type="protein sequence ID" value="MBP3964680.1"/>
    <property type="molecule type" value="Genomic_DNA"/>
</dbReference>
<evidence type="ECO:0000256" key="2">
    <source>
        <dbReference type="ARBA" id="ARBA00022448"/>
    </source>
</evidence>
<dbReference type="InterPro" id="IPR050490">
    <property type="entry name" value="Bact_solute-bd_prot1"/>
</dbReference>
<dbReference type="PANTHER" id="PTHR43649:SF29">
    <property type="entry name" value="OSMOPROTECTIVE COMPOUNDS-BINDING PROTEIN GGTB"/>
    <property type="match status" value="1"/>
</dbReference>
<accession>A0ABS5CFP3</accession>
<gene>
    <name evidence="5" type="ORF">I8J30_18335</name>
</gene>
<keyword evidence="6" id="KW-1185">Reference proteome</keyword>
<comment type="similarity">
    <text evidence="1">Belongs to the bacterial solute-binding protein 1 family.</text>
</comment>
<evidence type="ECO:0000256" key="1">
    <source>
        <dbReference type="ARBA" id="ARBA00008520"/>
    </source>
</evidence>
<dbReference type="Gene3D" id="3.40.190.10">
    <property type="entry name" value="Periplasmic binding protein-like II"/>
    <property type="match status" value="2"/>
</dbReference>
<feature type="region of interest" description="Disordered" evidence="3">
    <location>
        <begin position="26"/>
        <end position="68"/>
    </location>
</feature>
<dbReference type="PROSITE" id="PS51257">
    <property type="entry name" value="PROKAR_LIPOPROTEIN"/>
    <property type="match status" value="1"/>
</dbReference>
<organism evidence="5 6">
    <name type="scientific">Paenibacillus lignilyticus</name>
    <dbReference type="NCBI Taxonomy" id="1172615"/>
    <lineage>
        <taxon>Bacteria</taxon>
        <taxon>Bacillati</taxon>
        <taxon>Bacillota</taxon>
        <taxon>Bacilli</taxon>
        <taxon>Bacillales</taxon>
        <taxon>Paenibacillaceae</taxon>
        <taxon>Paenibacillus</taxon>
    </lineage>
</organism>
<keyword evidence="4" id="KW-0732">Signal</keyword>
<evidence type="ECO:0000256" key="4">
    <source>
        <dbReference type="SAM" id="SignalP"/>
    </source>
</evidence>
<evidence type="ECO:0000313" key="6">
    <source>
        <dbReference type="Proteomes" id="UP000673394"/>
    </source>
</evidence>
<feature type="signal peptide" evidence="4">
    <location>
        <begin position="1"/>
        <end position="21"/>
    </location>
</feature>
<reference evidence="5 6" key="1">
    <citation type="submission" date="2021-04" db="EMBL/GenBank/DDBJ databases">
        <title>Paenibacillus sp. DLE-14 whole genome sequence.</title>
        <authorList>
            <person name="Ham Y.J."/>
        </authorList>
    </citation>
    <scope>NUCLEOTIDE SEQUENCE [LARGE SCALE GENOMIC DNA]</scope>
    <source>
        <strain evidence="5 6">DLE-14</strain>
    </source>
</reference>
<keyword evidence="2" id="KW-0813">Transport</keyword>
<protein>
    <submittedName>
        <fullName evidence="5">Extracellular solute-binding protein</fullName>
    </submittedName>
</protein>
<sequence>MKLKGLSALAGVLLLTTVMSACGNSNNNEGSTATNNSSTTTDTTTNTAATNDTSTNEAATNEPAAPAANDKEFTIRVGAWFLDDRPHMVAFKKAVEEGYAKLYPKATIQWDVVLGATYFDKLKAQFASGSAPDVVFYQGVDFAKSGNLLDLSAEPWVPRLNDGGQKDFQTHADGKTFGVPMGLSIGGGVWYNKKIFSDLSITPPKTTQELFDAAEKIKGAGKTPITLGFKDQWTAQLFFTNWMSSYQLSDPTLGKKIYNGEVKINEDPTIQKVYSNFETMKSKGYFNKNAISIDWPQSGQMFASGEAAMIVQGPWMPGANADNISKGGFEPFDIGYFPLANDEGKVAMGLGSNEALGINAKTELLQESKDLINLMTTQDIISPFMKGDGALTSFTDVTVKYDDPAMDAVQEAVANSTVVTSNITSYIPASATTNMLDLLTKVVSGIKFNPDDLKAAQSSFEKDKATVTPPAE</sequence>
<name>A0ABS5CFP3_9BACL</name>
<dbReference type="RefSeq" id="WP_210660459.1">
    <property type="nucleotide sequence ID" value="NZ_JAGKSP010000007.1"/>
</dbReference>
<dbReference type="SUPFAM" id="SSF53850">
    <property type="entry name" value="Periplasmic binding protein-like II"/>
    <property type="match status" value="1"/>
</dbReference>
<proteinExistence type="inferred from homology"/>
<dbReference type="Pfam" id="PF01547">
    <property type="entry name" value="SBP_bac_1"/>
    <property type="match status" value="1"/>
</dbReference>
<dbReference type="Proteomes" id="UP000673394">
    <property type="component" value="Unassembled WGS sequence"/>
</dbReference>
<comment type="caution">
    <text evidence="5">The sequence shown here is derived from an EMBL/GenBank/DDBJ whole genome shotgun (WGS) entry which is preliminary data.</text>
</comment>